<dbReference type="AlphaFoldDB" id="A0AAE4B0A2"/>
<dbReference type="InterPro" id="IPR051908">
    <property type="entry name" value="Ribosomal_N-acetyltransferase"/>
</dbReference>
<dbReference type="GO" id="GO:0008999">
    <property type="term" value="F:protein-N-terminal-alanine acetyltransferase activity"/>
    <property type="evidence" value="ECO:0007669"/>
    <property type="project" value="TreeGrafter"/>
</dbReference>
<dbReference type="SUPFAM" id="SSF55729">
    <property type="entry name" value="Acyl-CoA N-acyltransferases (Nat)"/>
    <property type="match status" value="1"/>
</dbReference>
<evidence type="ECO:0000313" key="2">
    <source>
        <dbReference type="EMBL" id="MDQ0369394.1"/>
    </source>
</evidence>
<dbReference type="PANTHER" id="PTHR43441">
    <property type="entry name" value="RIBOSOMAL-PROTEIN-SERINE ACETYLTRANSFERASE"/>
    <property type="match status" value="1"/>
</dbReference>
<dbReference type="EC" id="2.3.1.-" evidence="2"/>
<proteinExistence type="predicted"/>
<dbReference type="GO" id="GO:0005737">
    <property type="term" value="C:cytoplasm"/>
    <property type="evidence" value="ECO:0007669"/>
    <property type="project" value="TreeGrafter"/>
</dbReference>
<dbReference type="EMBL" id="JAUSUZ010000001">
    <property type="protein sequence ID" value="MDQ0369394.1"/>
    <property type="molecule type" value="Genomic_DNA"/>
</dbReference>
<keyword evidence="2" id="KW-0808">Transferase</keyword>
<dbReference type="Pfam" id="PF13302">
    <property type="entry name" value="Acetyltransf_3"/>
    <property type="match status" value="1"/>
</dbReference>
<dbReference type="Gene3D" id="3.40.630.30">
    <property type="match status" value="1"/>
</dbReference>
<dbReference type="RefSeq" id="WP_307244581.1">
    <property type="nucleotide sequence ID" value="NZ_JAUSUZ010000001.1"/>
</dbReference>
<dbReference type="GO" id="GO:1990189">
    <property type="term" value="F:protein N-terminal-serine acetyltransferase activity"/>
    <property type="evidence" value="ECO:0007669"/>
    <property type="project" value="TreeGrafter"/>
</dbReference>
<keyword evidence="3" id="KW-1185">Reference proteome</keyword>
<protein>
    <submittedName>
        <fullName evidence="2">Ribosomal-protein-serine acetyltransferase</fullName>
        <ecNumber evidence="2">2.3.1.-</ecNumber>
    </submittedName>
</protein>
<evidence type="ECO:0000259" key="1">
    <source>
        <dbReference type="PROSITE" id="PS51186"/>
    </source>
</evidence>
<evidence type="ECO:0000313" key="3">
    <source>
        <dbReference type="Proteomes" id="UP001240236"/>
    </source>
</evidence>
<sequence>MFSLDLGDGLRLTLAEERHAGAITELMVRNQARLALWQPWAAYRPTVESTRSYIRGGLDRFAEGREHYLIIEHAGVPVGACGMRRDPQTLIADVGYWLDAAAEGKGLVTRAVTALTEAAFGTYGMRRVEIRTMVANARARAVAERCGYEFEGVMRRAMRFADRNEDVALYAAVERHP</sequence>
<comment type="caution">
    <text evidence="2">The sequence shown here is derived from an EMBL/GenBank/DDBJ whole genome shotgun (WGS) entry which is preliminary data.</text>
</comment>
<dbReference type="InterPro" id="IPR000182">
    <property type="entry name" value="GNAT_dom"/>
</dbReference>
<name>A0AAE4B0A2_9ACTN</name>
<gene>
    <name evidence="2" type="ORF">J2S42_006063</name>
</gene>
<keyword evidence="2" id="KW-0012">Acyltransferase</keyword>
<dbReference type="Proteomes" id="UP001240236">
    <property type="component" value="Unassembled WGS sequence"/>
</dbReference>
<reference evidence="2 3" key="1">
    <citation type="submission" date="2023-07" db="EMBL/GenBank/DDBJ databases">
        <title>Sequencing the genomes of 1000 actinobacteria strains.</title>
        <authorList>
            <person name="Klenk H.-P."/>
        </authorList>
    </citation>
    <scope>NUCLEOTIDE SEQUENCE [LARGE SCALE GENOMIC DNA]</scope>
    <source>
        <strain evidence="2 3">DSM 44709</strain>
    </source>
</reference>
<accession>A0AAE4B0A2</accession>
<feature type="domain" description="N-acetyltransferase" evidence="1">
    <location>
        <begin position="26"/>
        <end position="176"/>
    </location>
</feature>
<dbReference type="PANTHER" id="PTHR43441:SF11">
    <property type="entry name" value="RIBOSOMAL-PROTEIN-SERINE ACETYLTRANSFERASE"/>
    <property type="match status" value="1"/>
</dbReference>
<organism evidence="2 3">
    <name type="scientific">Catenuloplanes indicus</name>
    <dbReference type="NCBI Taxonomy" id="137267"/>
    <lineage>
        <taxon>Bacteria</taxon>
        <taxon>Bacillati</taxon>
        <taxon>Actinomycetota</taxon>
        <taxon>Actinomycetes</taxon>
        <taxon>Micromonosporales</taxon>
        <taxon>Micromonosporaceae</taxon>
        <taxon>Catenuloplanes</taxon>
    </lineage>
</organism>
<dbReference type="InterPro" id="IPR016181">
    <property type="entry name" value="Acyl_CoA_acyltransferase"/>
</dbReference>
<dbReference type="PROSITE" id="PS51186">
    <property type="entry name" value="GNAT"/>
    <property type="match status" value="1"/>
</dbReference>